<evidence type="ECO:0000313" key="3">
    <source>
        <dbReference type="Proteomes" id="UP001143463"/>
    </source>
</evidence>
<dbReference type="AlphaFoldDB" id="A0A9W6L5M4"/>
<dbReference type="EMBL" id="BSFQ01000022">
    <property type="protein sequence ID" value="GLL13503.1"/>
    <property type="molecule type" value="Genomic_DNA"/>
</dbReference>
<accession>A0A9W6L5M4</accession>
<dbReference type="Proteomes" id="UP001143463">
    <property type="component" value="Unassembled WGS sequence"/>
</dbReference>
<feature type="compositionally biased region" description="Low complexity" evidence="1">
    <location>
        <begin position="52"/>
        <end position="73"/>
    </location>
</feature>
<feature type="compositionally biased region" description="Low complexity" evidence="1">
    <location>
        <begin position="18"/>
        <end position="44"/>
    </location>
</feature>
<comment type="caution">
    <text evidence="2">The sequence shown here is derived from an EMBL/GenBank/DDBJ whole genome shotgun (WGS) entry which is preliminary data.</text>
</comment>
<feature type="region of interest" description="Disordered" evidence="1">
    <location>
        <begin position="1"/>
        <end position="122"/>
    </location>
</feature>
<protein>
    <submittedName>
        <fullName evidence="2">Uncharacterized protein</fullName>
    </submittedName>
</protein>
<proteinExistence type="predicted"/>
<evidence type="ECO:0000313" key="2">
    <source>
        <dbReference type="EMBL" id="GLL13503.1"/>
    </source>
</evidence>
<gene>
    <name evidence="2" type="ORF">GCM10017577_46470</name>
</gene>
<sequence>MSSPADSPAAGSEGAGSEGADLAAADRATAGSDGATGDAEAVRPAPSPTPSSSPHATTTTSRRAAVRRPAPGRAVHEPTARRAAARPMPPPCPEQRGSAVAGTIDPQAPEPGDGSAAGGRPG</sequence>
<keyword evidence="3" id="KW-1185">Reference proteome</keyword>
<feature type="compositionally biased region" description="Low complexity" evidence="1">
    <location>
        <begin position="1"/>
        <end position="12"/>
    </location>
</feature>
<evidence type="ECO:0000256" key="1">
    <source>
        <dbReference type="SAM" id="MobiDB-lite"/>
    </source>
</evidence>
<organism evidence="2 3">
    <name type="scientific">Pseudonocardia halophobica</name>
    <dbReference type="NCBI Taxonomy" id="29401"/>
    <lineage>
        <taxon>Bacteria</taxon>
        <taxon>Bacillati</taxon>
        <taxon>Actinomycetota</taxon>
        <taxon>Actinomycetes</taxon>
        <taxon>Pseudonocardiales</taxon>
        <taxon>Pseudonocardiaceae</taxon>
        <taxon>Pseudonocardia</taxon>
    </lineage>
</organism>
<name>A0A9W6L5M4_9PSEU</name>
<reference evidence="2" key="2">
    <citation type="submission" date="2023-01" db="EMBL/GenBank/DDBJ databases">
        <authorList>
            <person name="Sun Q."/>
            <person name="Evtushenko L."/>
        </authorList>
    </citation>
    <scope>NUCLEOTIDE SEQUENCE</scope>
    <source>
        <strain evidence="2">VKM Ac-1069</strain>
    </source>
</reference>
<reference evidence="2" key="1">
    <citation type="journal article" date="2014" name="Int. J. Syst. Evol. Microbiol.">
        <title>Complete genome sequence of Corynebacterium casei LMG S-19264T (=DSM 44701T), isolated from a smear-ripened cheese.</title>
        <authorList>
            <consortium name="US DOE Joint Genome Institute (JGI-PGF)"/>
            <person name="Walter F."/>
            <person name="Albersmeier A."/>
            <person name="Kalinowski J."/>
            <person name="Ruckert C."/>
        </authorList>
    </citation>
    <scope>NUCLEOTIDE SEQUENCE</scope>
    <source>
        <strain evidence="2">VKM Ac-1069</strain>
    </source>
</reference>